<dbReference type="EMBL" id="VOIH02000009">
    <property type="protein sequence ID" value="KAF3436965.1"/>
    <property type="molecule type" value="Genomic_DNA"/>
</dbReference>
<name>A0A8K0E057_9ROSA</name>
<gene>
    <name evidence="1" type="ORF">FNV43_RR19718</name>
</gene>
<proteinExistence type="predicted"/>
<reference evidence="1" key="1">
    <citation type="submission" date="2020-03" db="EMBL/GenBank/DDBJ databases">
        <title>A high-quality chromosome-level genome assembly of a woody plant with both climbing and erect habits, Rhamnella rubrinervis.</title>
        <authorList>
            <person name="Lu Z."/>
            <person name="Yang Y."/>
            <person name="Zhu X."/>
            <person name="Sun Y."/>
        </authorList>
    </citation>
    <scope>NUCLEOTIDE SEQUENCE</scope>
    <source>
        <strain evidence="1">BYM</strain>
        <tissue evidence="1">Leaf</tissue>
    </source>
</reference>
<organism evidence="1 2">
    <name type="scientific">Rhamnella rubrinervis</name>
    <dbReference type="NCBI Taxonomy" id="2594499"/>
    <lineage>
        <taxon>Eukaryota</taxon>
        <taxon>Viridiplantae</taxon>
        <taxon>Streptophyta</taxon>
        <taxon>Embryophyta</taxon>
        <taxon>Tracheophyta</taxon>
        <taxon>Spermatophyta</taxon>
        <taxon>Magnoliopsida</taxon>
        <taxon>eudicotyledons</taxon>
        <taxon>Gunneridae</taxon>
        <taxon>Pentapetalae</taxon>
        <taxon>rosids</taxon>
        <taxon>fabids</taxon>
        <taxon>Rosales</taxon>
        <taxon>Rhamnaceae</taxon>
        <taxon>rhamnoid group</taxon>
        <taxon>Rhamneae</taxon>
        <taxon>Rhamnella</taxon>
    </lineage>
</organism>
<dbReference type="Proteomes" id="UP000796880">
    <property type="component" value="Unassembled WGS sequence"/>
</dbReference>
<dbReference type="AlphaFoldDB" id="A0A8K0E057"/>
<evidence type="ECO:0000313" key="1">
    <source>
        <dbReference type="EMBL" id="KAF3436965.1"/>
    </source>
</evidence>
<evidence type="ECO:0000313" key="2">
    <source>
        <dbReference type="Proteomes" id="UP000796880"/>
    </source>
</evidence>
<sequence>MKNHNLEPPDLGVEALDMCGLYKLEMAWVRTYEQRRADELQFGGKAKFLEGKLAPKGHAMIIVCLKTNYATPRKMIFQILSVSTFLPLDDHAEA</sequence>
<comment type="caution">
    <text evidence="1">The sequence shown here is derived from an EMBL/GenBank/DDBJ whole genome shotgun (WGS) entry which is preliminary data.</text>
</comment>
<keyword evidence="2" id="KW-1185">Reference proteome</keyword>
<protein>
    <submittedName>
        <fullName evidence="1">Uncharacterized protein</fullName>
    </submittedName>
</protein>
<accession>A0A8K0E057</accession>